<keyword evidence="6" id="KW-0805">Transcription regulation</keyword>
<reference evidence="13 14" key="1">
    <citation type="submission" date="2018-11" db="EMBL/GenBank/DDBJ databases">
        <authorList>
            <consortium name="Pathogen Informatics"/>
        </authorList>
    </citation>
    <scope>NUCLEOTIDE SEQUENCE [LARGE SCALE GENOMIC DNA]</scope>
</reference>
<dbReference type="SMART" id="SM00355">
    <property type="entry name" value="ZnF_C2H2"/>
    <property type="match status" value="2"/>
</dbReference>
<keyword evidence="3" id="KW-0677">Repeat</keyword>
<evidence type="ECO:0000256" key="8">
    <source>
        <dbReference type="ARBA" id="ARBA00023163"/>
    </source>
</evidence>
<keyword evidence="14" id="KW-1185">Reference proteome</keyword>
<evidence type="ECO:0000256" key="7">
    <source>
        <dbReference type="ARBA" id="ARBA00023125"/>
    </source>
</evidence>
<keyword evidence="4 10" id="KW-0863">Zinc-finger</keyword>
<dbReference type="Gene3D" id="3.30.160.60">
    <property type="entry name" value="Classic Zinc Finger"/>
    <property type="match status" value="2"/>
</dbReference>
<dbReference type="AlphaFoldDB" id="A0A3P7LUK8"/>
<evidence type="ECO:0000256" key="3">
    <source>
        <dbReference type="ARBA" id="ARBA00022737"/>
    </source>
</evidence>
<dbReference type="SUPFAM" id="SSF57667">
    <property type="entry name" value="beta-beta-alpha zinc fingers"/>
    <property type="match status" value="2"/>
</dbReference>
<feature type="compositionally biased region" description="Basic and acidic residues" evidence="11">
    <location>
        <begin position="15"/>
        <end position="34"/>
    </location>
</feature>
<evidence type="ECO:0000256" key="9">
    <source>
        <dbReference type="ARBA" id="ARBA00023242"/>
    </source>
</evidence>
<feature type="compositionally biased region" description="Acidic residues" evidence="11">
    <location>
        <begin position="58"/>
        <end position="70"/>
    </location>
</feature>
<proteinExistence type="predicted"/>
<evidence type="ECO:0000256" key="6">
    <source>
        <dbReference type="ARBA" id="ARBA00023015"/>
    </source>
</evidence>
<dbReference type="FunFam" id="3.30.160.60:FF:000325">
    <property type="entry name" value="ZFP90 zinc finger protein"/>
    <property type="match status" value="1"/>
</dbReference>
<keyword evidence="2" id="KW-0479">Metal-binding</keyword>
<evidence type="ECO:0000256" key="1">
    <source>
        <dbReference type="ARBA" id="ARBA00004123"/>
    </source>
</evidence>
<evidence type="ECO:0000256" key="11">
    <source>
        <dbReference type="SAM" id="MobiDB-lite"/>
    </source>
</evidence>
<dbReference type="FunFam" id="3.30.160.60:FF:000446">
    <property type="entry name" value="Zinc finger protein"/>
    <property type="match status" value="1"/>
</dbReference>
<evidence type="ECO:0000256" key="5">
    <source>
        <dbReference type="ARBA" id="ARBA00022833"/>
    </source>
</evidence>
<sequence>MSAATATDSEVPDPYDSREVSDSPRHLSVEERRIMIRPPSSDGDASADDKTPKTEQNEYGEEEEEGGGAEEEARSTAAYDLDGTDSEGSPTMEGGQCSPKMVHSRQTLDAEKRARKFVCRYCHKAFGLMNVLKVHERIHTGEKPYICEICHKAFNQSVTCKCPPCPLKPWFILLPSGSLNRHKNTHRKRCSDNRSYPCRFCSCEFLHSSHLQDHENTAHLGELV</sequence>
<dbReference type="GO" id="GO:0008270">
    <property type="term" value="F:zinc ion binding"/>
    <property type="evidence" value="ECO:0007669"/>
    <property type="project" value="UniProtKB-KW"/>
</dbReference>
<keyword evidence="5" id="KW-0862">Zinc</keyword>
<dbReference type="GO" id="GO:0005634">
    <property type="term" value="C:nucleus"/>
    <property type="evidence" value="ECO:0007669"/>
    <property type="project" value="UniProtKB-SubCell"/>
</dbReference>
<protein>
    <recommendedName>
        <fullName evidence="12">C2H2-type domain-containing protein</fullName>
    </recommendedName>
</protein>
<dbReference type="OrthoDB" id="6249959at2759"/>
<dbReference type="InterPro" id="IPR013087">
    <property type="entry name" value="Znf_C2H2_type"/>
</dbReference>
<comment type="subcellular location">
    <subcellularLocation>
        <location evidence="1">Nucleus</location>
    </subcellularLocation>
</comment>
<dbReference type="GO" id="GO:0000978">
    <property type="term" value="F:RNA polymerase II cis-regulatory region sequence-specific DNA binding"/>
    <property type="evidence" value="ECO:0007669"/>
    <property type="project" value="TreeGrafter"/>
</dbReference>
<accession>A0A3P7LUK8</accession>
<feature type="non-terminal residue" evidence="13">
    <location>
        <position position="224"/>
    </location>
</feature>
<keyword evidence="8" id="KW-0804">Transcription</keyword>
<dbReference type="InterPro" id="IPR036236">
    <property type="entry name" value="Znf_C2H2_sf"/>
</dbReference>
<dbReference type="Proteomes" id="UP000281553">
    <property type="component" value="Unassembled WGS sequence"/>
</dbReference>
<dbReference type="PANTHER" id="PTHR23235:SF120">
    <property type="entry name" value="KRUPPEL-LIKE FACTOR 15"/>
    <property type="match status" value="1"/>
</dbReference>
<feature type="domain" description="C2H2-type" evidence="12">
    <location>
        <begin position="196"/>
        <end position="224"/>
    </location>
</feature>
<dbReference type="GO" id="GO:0000981">
    <property type="term" value="F:DNA-binding transcription factor activity, RNA polymerase II-specific"/>
    <property type="evidence" value="ECO:0007669"/>
    <property type="project" value="TreeGrafter"/>
</dbReference>
<dbReference type="PANTHER" id="PTHR23235">
    <property type="entry name" value="KRUEPPEL-LIKE TRANSCRIPTION FACTOR"/>
    <property type="match status" value="1"/>
</dbReference>
<gene>
    <name evidence="13" type="ORF">DILT_LOCUS13696</name>
</gene>
<evidence type="ECO:0000256" key="4">
    <source>
        <dbReference type="ARBA" id="ARBA00022771"/>
    </source>
</evidence>
<feature type="compositionally biased region" description="Basic and acidic residues" evidence="11">
    <location>
        <begin position="47"/>
        <end position="56"/>
    </location>
</feature>
<dbReference type="PROSITE" id="PS00028">
    <property type="entry name" value="ZINC_FINGER_C2H2_1"/>
    <property type="match status" value="2"/>
</dbReference>
<keyword evidence="7" id="KW-0238">DNA-binding</keyword>
<dbReference type="PROSITE" id="PS50157">
    <property type="entry name" value="ZINC_FINGER_C2H2_2"/>
    <property type="match status" value="2"/>
</dbReference>
<dbReference type="EMBL" id="UYRU01071238">
    <property type="protein sequence ID" value="VDN20785.1"/>
    <property type="molecule type" value="Genomic_DNA"/>
</dbReference>
<evidence type="ECO:0000313" key="14">
    <source>
        <dbReference type="Proteomes" id="UP000281553"/>
    </source>
</evidence>
<keyword evidence="9" id="KW-0539">Nucleus</keyword>
<evidence type="ECO:0000256" key="2">
    <source>
        <dbReference type="ARBA" id="ARBA00022723"/>
    </source>
</evidence>
<organism evidence="13 14">
    <name type="scientific">Dibothriocephalus latus</name>
    <name type="common">Fish tapeworm</name>
    <name type="synonym">Diphyllobothrium latum</name>
    <dbReference type="NCBI Taxonomy" id="60516"/>
    <lineage>
        <taxon>Eukaryota</taxon>
        <taxon>Metazoa</taxon>
        <taxon>Spiralia</taxon>
        <taxon>Lophotrochozoa</taxon>
        <taxon>Platyhelminthes</taxon>
        <taxon>Cestoda</taxon>
        <taxon>Eucestoda</taxon>
        <taxon>Diphyllobothriidea</taxon>
        <taxon>Diphyllobothriidae</taxon>
        <taxon>Dibothriocephalus</taxon>
    </lineage>
</organism>
<evidence type="ECO:0000256" key="10">
    <source>
        <dbReference type="PROSITE-ProRule" id="PRU00042"/>
    </source>
</evidence>
<evidence type="ECO:0000259" key="12">
    <source>
        <dbReference type="PROSITE" id="PS50157"/>
    </source>
</evidence>
<name>A0A3P7LUK8_DIBLA</name>
<evidence type="ECO:0000313" key="13">
    <source>
        <dbReference type="EMBL" id="VDN20785.1"/>
    </source>
</evidence>
<feature type="domain" description="C2H2-type" evidence="12">
    <location>
        <begin position="117"/>
        <end position="144"/>
    </location>
</feature>
<feature type="region of interest" description="Disordered" evidence="11">
    <location>
        <begin position="1"/>
        <end position="104"/>
    </location>
</feature>